<gene>
    <name evidence="2" type="ORF">SAMN05660874_04784</name>
</gene>
<dbReference type="GO" id="GO:0003824">
    <property type="term" value="F:catalytic activity"/>
    <property type="evidence" value="ECO:0007669"/>
    <property type="project" value="UniProtKB-ARBA"/>
</dbReference>
<dbReference type="Gene3D" id="3.40.50.1820">
    <property type="entry name" value="alpha/beta hydrolase"/>
    <property type="match status" value="1"/>
</dbReference>
<name>A0A1I6UCK3_9PSEU</name>
<organism evidence="2 3">
    <name type="scientific">Saccharopolyspora flava</name>
    <dbReference type="NCBI Taxonomy" id="95161"/>
    <lineage>
        <taxon>Bacteria</taxon>
        <taxon>Bacillati</taxon>
        <taxon>Actinomycetota</taxon>
        <taxon>Actinomycetes</taxon>
        <taxon>Pseudonocardiales</taxon>
        <taxon>Pseudonocardiaceae</taxon>
        <taxon>Saccharopolyspora</taxon>
    </lineage>
</organism>
<reference evidence="3" key="1">
    <citation type="submission" date="2016-10" db="EMBL/GenBank/DDBJ databases">
        <authorList>
            <person name="Varghese N."/>
            <person name="Submissions S."/>
        </authorList>
    </citation>
    <scope>NUCLEOTIDE SEQUENCE [LARGE SCALE GENOMIC DNA]</scope>
    <source>
        <strain evidence="3">DSM 44771</strain>
    </source>
</reference>
<accession>A0A1I6UCK3</accession>
<dbReference type="OrthoDB" id="5422338at2"/>
<evidence type="ECO:0000259" key="1">
    <source>
        <dbReference type="Pfam" id="PF00561"/>
    </source>
</evidence>
<dbReference type="PANTHER" id="PTHR43194">
    <property type="entry name" value="HYDROLASE ALPHA/BETA FOLD FAMILY"/>
    <property type="match status" value="1"/>
</dbReference>
<dbReference type="Proteomes" id="UP000198852">
    <property type="component" value="Unassembled WGS sequence"/>
</dbReference>
<dbReference type="InterPro" id="IPR000073">
    <property type="entry name" value="AB_hydrolase_1"/>
</dbReference>
<dbReference type="EMBL" id="FOZX01000010">
    <property type="protein sequence ID" value="SFS99209.1"/>
    <property type="molecule type" value="Genomic_DNA"/>
</dbReference>
<dbReference type="PRINTS" id="PR00111">
    <property type="entry name" value="ABHYDROLASE"/>
</dbReference>
<dbReference type="PANTHER" id="PTHR43194:SF2">
    <property type="entry name" value="PEROXISOMAL MEMBRANE PROTEIN LPX1"/>
    <property type="match status" value="1"/>
</dbReference>
<dbReference type="InterPro" id="IPR029058">
    <property type="entry name" value="AB_hydrolase_fold"/>
</dbReference>
<dbReference type="RefSeq" id="WP_093422151.1">
    <property type="nucleotide sequence ID" value="NZ_FOZX01000010.1"/>
</dbReference>
<protein>
    <submittedName>
        <fullName evidence="2">Pimeloyl-ACP methyl ester carboxylesterase</fullName>
    </submittedName>
</protein>
<dbReference type="Pfam" id="PF00561">
    <property type="entry name" value="Abhydrolase_1"/>
    <property type="match status" value="1"/>
</dbReference>
<feature type="domain" description="AB hydrolase-1" evidence="1">
    <location>
        <begin position="35"/>
        <end position="278"/>
    </location>
</feature>
<proteinExistence type="predicted"/>
<keyword evidence="3" id="KW-1185">Reference proteome</keyword>
<evidence type="ECO:0000313" key="3">
    <source>
        <dbReference type="Proteomes" id="UP000198852"/>
    </source>
</evidence>
<dbReference type="STRING" id="95161.SAMN05660874_04784"/>
<sequence length="295" mass="31256">MTSPPRAATRSAAVTATDGVRLHVEVEGDPDAPVTVVLCHGYLADSAMWLFQRSSLARRARVVCYDQRGHGGSELGDLDRLTLDQLGDDLAAVIDQAAPAGPVVLVGHSMGGMGVMAFAERHPDLFAERVVGAGLVTTAAAPVNARAVLPPQAANLVLAAIDRLRLTRVSCQAMRRAALLVARSFAFASRVPPPLVDFVLQLTRSNPVHALIALVPQFLTLDRRAALPAFAGVETLVIGAEQDRTIPPERSSAIADAVPGSRLAMIPRSGHMVTLEHPELVDELLHGLISRALAR</sequence>
<dbReference type="InterPro" id="IPR050228">
    <property type="entry name" value="Carboxylesterase_BioH"/>
</dbReference>
<dbReference type="SUPFAM" id="SSF53474">
    <property type="entry name" value="alpha/beta-Hydrolases"/>
    <property type="match status" value="1"/>
</dbReference>
<dbReference type="AlphaFoldDB" id="A0A1I6UCK3"/>
<evidence type="ECO:0000313" key="2">
    <source>
        <dbReference type="EMBL" id="SFS99209.1"/>
    </source>
</evidence>